<protein>
    <recommendedName>
        <fullName evidence="4">Prepilin-type N-terminal cleavage/methylation domain-containing protein</fullName>
    </recommendedName>
</protein>
<name>A1AMP5_PELPD</name>
<keyword evidence="1" id="KW-0472">Membrane</keyword>
<dbReference type="EMBL" id="CP000482">
    <property type="protein sequence ID" value="ABK98615.1"/>
    <property type="molecule type" value="Genomic_DNA"/>
</dbReference>
<dbReference type="Pfam" id="PF07963">
    <property type="entry name" value="N_methyl"/>
    <property type="match status" value="1"/>
</dbReference>
<dbReference type="OrthoDB" id="5397929at2"/>
<dbReference type="Proteomes" id="UP000006732">
    <property type="component" value="Chromosome"/>
</dbReference>
<dbReference type="STRING" id="338966.Ppro_0988"/>
<gene>
    <name evidence="2" type="ordered locus">Ppro_0988</name>
</gene>
<dbReference type="AlphaFoldDB" id="A1AMP5"/>
<dbReference type="NCBIfam" id="TIGR02532">
    <property type="entry name" value="IV_pilin_GFxxxE"/>
    <property type="match status" value="1"/>
</dbReference>
<dbReference type="RefSeq" id="WP_011734922.1">
    <property type="nucleotide sequence ID" value="NC_008609.1"/>
</dbReference>
<dbReference type="KEGG" id="ppd:Ppro_0988"/>
<keyword evidence="1" id="KW-1133">Transmembrane helix</keyword>
<dbReference type="InterPro" id="IPR012902">
    <property type="entry name" value="N_methyl_site"/>
</dbReference>
<dbReference type="Gene3D" id="3.30.700.10">
    <property type="entry name" value="Glycoprotein, Type 4 Pilin"/>
    <property type="match status" value="1"/>
</dbReference>
<reference evidence="2 3" key="1">
    <citation type="submission" date="2006-10" db="EMBL/GenBank/DDBJ databases">
        <title>Complete sequence of chromosome of Pelobacter propionicus DSM 2379.</title>
        <authorList>
            <consortium name="US DOE Joint Genome Institute"/>
            <person name="Copeland A."/>
            <person name="Lucas S."/>
            <person name="Lapidus A."/>
            <person name="Barry K."/>
            <person name="Detter J.C."/>
            <person name="Glavina del Rio T."/>
            <person name="Hammon N."/>
            <person name="Israni S."/>
            <person name="Dalin E."/>
            <person name="Tice H."/>
            <person name="Pitluck S."/>
            <person name="Saunders E."/>
            <person name="Brettin T."/>
            <person name="Bruce D."/>
            <person name="Han C."/>
            <person name="Tapia R."/>
            <person name="Schmutz J."/>
            <person name="Larimer F."/>
            <person name="Land M."/>
            <person name="Hauser L."/>
            <person name="Kyrpides N."/>
            <person name="Kim E."/>
            <person name="Lovley D."/>
            <person name="Richardson P."/>
        </authorList>
    </citation>
    <scope>NUCLEOTIDE SEQUENCE [LARGE SCALE GENOMIC DNA]</scope>
    <source>
        <strain evidence="3">DSM 2379 / NBRC 103807 / OttBd1</strain>
    </source>
</reference>
<sequence>MAGKENINSSRGFSLTELIIVIFLISAVLAIATLNFSHWQRKYNIEAQVKEMLSDLTAVRQMAIQTKKRHRVTLNPKMISFRRYSSESDATGTPVFNRNLNYTIQKFSSGTLSSFSDTVIKINDRGYTESVSDHMTIAVGVGLGEPAYNCLVVHWARVNVGKINGNSCEFQ</sequence>
<keyword evidence="1" id="KW-0812">Transmembrane</keyword>
<dbReference type="SUPFAM" id="SSF54523">
    <property type="entry name" value="Pili subunits"/>
    <property type="match status" value="1"/>
</dbReference>
<dbReference type="HOGENOM" id="CLU_135534_0_0_7"/>
<proteinExistence type="predicted"/>
<organism evidence="2 3">
    <name type="scientific">Pelobacter propionicus (strain DSM 2379 / NBRC 103807 / OttBd1)</name>
    <dbReference type="NCBI Taxonomy" id="338966"/>
    <lineage>
        <taxon>Bacteria</taxon>
        <taxon>Pseudomonadati</taxon>
        <taxon>Thermodesulfobacteriota</taxon>
        <taxon>Desulfuromonadia</taxon>
        <taxon>Desulfuromonadales</taxon>
        <taxon>Desulfuromonadaceae</taxon>
        <taxon>Pelobacter</taxon>
    </lineage>
</organism>
<evidence type="ECO:0008006" key="4">
    <source>
        <dbReference type="Google" id="ProtNLM"/>
    </source>
</evidence>
<accession>A1AMP5</accession>
<dbReference type="InterPro" id="IPR045584">
    <property type="entry name" value="Pilin-like"/>
</dbReference>
<keyword evidence="3" id="KW-1185">Reference proteome</keyword>
<feature type="transmembrane region" description="Helical" evidence="1">
    <location>
        <begin position="12"/>
        <end position="34"/>
    </location>
</feature>
<evidence type="ECO:0000313" key="2">
    <source>
        <dbReference type="EMBL" id="ABK98615.1"/>
    </source>
</evidence>
<evidence type="ECO:0000313" key="3">
    <source>
        <dbReference type="Proteomes" id="UP000006732"/>
    </source>
</evidence>
<dbReference type="eggNOG" id="COG4970">
    <property type="taxonomic scope" value="Bacteria"/>
</dbReference>
<evidence type="ECO:0000256" key="1">
    <source>
        <dbReference type="SAM" id="Phobius"/>
    </source>
</evidence>